<dbReference type="Proteomes" id="UP000230093">
    <property type="component" value="Unassembled WGS sequence"/>
</dbReference>
<sequence length="182" mass="21249">MPADLKSTLKTKNNPSEVSVVPSPFKEILSWQAAIRPFKKRGREYFSTVGAIVFLLVIILLFIKEWVLVAVVLALMFLSYVLATVPPGEVKHQITTRGIKTGEKLYKWEWLTRFWFTKKWNMEILNVETILVFPKRLQLILKDKGREEVRKAMEKYLTLEKPKKTSLDRASEWLQEKVPLES</sequence>
<evidence type="ECO:0000313" key="3">
    <source>
        <dbReference type="Proteomes" id="UP000230093"/>
    </source>
</evidence>
<accession>A0A2H0WA78</accession>
<organism evidence="2 3">
    <name type="scientific">Candidatus Beckwithbacteria bacterium CG10_big_fil_rev_8_21_14_0_10_34_10</name>
    <dbReference type="NCBI Taxonomy" id="1974495"/>
    <lineage>
        <taxon>Bacteria</taxon>
        <taxon>Candidatus Beckwithiibacteriota</taxon>
    </lineage>
</organism>
<reference evidence="3" key="1">
    <citation type="submission" date="2017-09" db="EMBL/GenBank/DDBJ databases">
        <title>Depth-based differentiation of microbial function through sediment-hosted aquifers and enrichment of novel symbionts in the deep terrestrial subsurface.</title>
        <authorList>
            <person name="Probst A.J."/>
            <person name="Ladd B."/>
            <person name="Jarett J.K."/>
            <person name="Geller-Mcgrath D.E."/>
            <person name="Sieber C.M.K."/>
            <person name="Emerson J.B."/>
            <person name="Anantharaman K."/>
            <person name="Thomas B.C."/>
            <person name="Malmstrom R."/>
            <person name="Stieglmeier M."/>
            <person name="Klingl A."/>
            <person name="Woyke T."/>
            <person name="Ryan C.M."/>
            <person name="Banfield J.F."/>
        </authorList>
    </citation>
    <scope>NUCLEOTIDE SEQUENCE [LARGE SCALE GENOMIC DNA]</scope>
</reference>
<comment type="caution">
    <text evidence="2">The sequence shown here is derived from an EMBL/GenBank/DDBJ whole genome shotgun (WGS) entry which is preliminary data.</text>
</comment>
<name>A0A2H0WA78_9BACT</name>
<proteinExistence type="predicted"/>
<gene>
    <name evidence="2" type="ORF">COT75_00865</name>
</gene>
<keyword evidence="1" id="KW-0812">Transmembrane</keyword>
<keyword evidence="1" id="KW-1133">Transmembrane helix</keyword>
<feature type="transmembrane region" description="Helical" evidence="1">
    <location>
        <begin position="69"/>
        <end position="88"/>
    </location>
</feature>
<protein>
    <recommendedName>
        <fullName evidence="4">DUF5673 domain-containing protein</fullName>
    </recommendedName>
</protein>
<evidence type="ECO:0008006" key="4">
    <source>
        <dbReference type="Google" id="ProtNLM"/>
    </source>
</evidence>
<keyword evidence="1" id="KW-0472">Membrane</keyword>
<dbReference type="AlphaFoldDB" id="A0A2H0WA78"/>
<evidence type="ECO:0000313" key="2">
    <source>
        <dbReference type="EMBL" id="PIS09574.1"/>
    </source>
</evidence>
<feature type="transmembrane region" description="Helical" evidence="1">
    <location>
        <begin position="45"/>
        <end position="63"/>
    </location>
</feature>
<dbReference type="EMBL" id="PEZT01000002">
    <property type="protein sequence ID" value="PIS09574.1"/>
    <property type="molecule type" value="Genomic_DNA"/>
</dbReference>
<evidence type="ECO:0000256" key="1">
    <source>
        <dbReference type="SAM" id="Phobius"/>
    </source>
</evidence>